<gene>
    <name evidence="3" type="ORF">GCM10023175_44370</name>
</gene>
<evidence type="ECO:0000259" key="2">
    <source>
        <dbReference type="Pfam" id="PF00188"/>
    </source>
</evidence>
<evidence type="ECO:0000256" key="1">
    <source>
        <dbReference type="SAM" id="MobiDB-lite"/>
    </source>
</evidence>
<protein>
    <recommendedName>
        <fullName evidence="2">SCP domain-containing protein</fullName>
    </recommendedName>
</protein>
<dbReference type="EMBL" id="BAABGT010000069">
    <property type="protein sequence ID" value="GAA4551806.1"/>
    <property type="molecule type" value="Genomic_DNA"/>
</dbReference>
<evidence type="ECO:0000313" key="3">
    <source>
        <dbReference type="EMBL" id="GAA4551806.1"/>
    </source>
</evidence>
<accession>A0ABP8RW25</accession>
<feature type="region of interest" description="Disordered" evidence="1">
    <location>
        <begin position="90"/>
        <end position="111"/>
    </location>
</feature>
<dbReference type="Proteomes" id="UP001501598">
    <property type="component" value="Unassembled WGS sequence"/>
</dbReference>
<dbReference type="InterPro" id="IPR006311">
    <property type="entry name" value="TAT_signal"/>
</dbReference>
<dbReference type="CDD" id="cd05379">
    <property type="entry name" value="CAP_bacterial"/>
    <property type="match status" value="1"/>
</dbReference>
<dbReference type="SUPFAM" id="SSF55797">
    <property type="entry name" value="PR-1-like"/>
    <property type="match status" value="1"/>
</dbReference>
<dbReference type="PANTHER" id="PTHR31157:SF1">
    <property type="entry name" value="SCP DOMAIN-CONTAINING PROTEIN"/>
    <property type="match status" value="1"/>
</dbReference>
<dbReference type="InterPro" id="IPR014044">
    <property type="entry name" value="CAP_dom"/>
</dbReference>
<dbReference type="InterPro" id="IPR035940">
    <property type="entry name" value="CAP_sf"/>
</dbReference>
<organism evidence="3 4">
    <name type="scientific">Pseudonocardia xishanensis</name>
    <dbReference type="NCBI Taxonomy" id="630995"/>
    <lineage>
        <taxon>Bacteria</taxon>
        <taxon>Bacillati</taxon>
        <taxon>Actinomycetota</taxon>
        <taxon>Actinomycetes</taxon>
        <taxon>Pseudonocardiales</taxon>
        <taxon>Pseudonocardiaceae</taxon>
        <taxon>Pseudonocardia</taxon>
    </lineage>
</organism>
<reference evidence="4" key="1">
    <citation type="journal article" date="2019" name="Int. J. Syst. Evol. Microbiol.">
        <title>The Global Catalogue of Microorganisms (GCM) 10K type strain sequencing project: providing services to taxonomists for standard genome sequencing and annotation.</title>
        <authorList>
            <consortium name="The Broad Institute Genomics Platform"/>
            <consortium name="The Broad Institute Genome Sequencing Center for Infectious Disease"/>
            <person name="Wu L."/>
            <person name="Ma J."/>
        </authorList>
    </citation>
    <scope>NUCLEOTIDE SEQUENCE [LARGE SCALE GENOMIC DNA]</scope>
    <source>
        <strain evidence="4">JCM 17906</strain>
    </source>
</reference>
<dbReference type="Gene3D" id="3.40.33.10">
    <property type="entry name" value="CAP"/>
    <property type="match status" value="1"/>
</dbReference>
<feature type="compositionally biased region" description="Low complexity" evidence="1">
    <location>
        <begin position="90"/>
        <end position="100"/>
    </location>
</feature>
<comment type="caution">
    <text evidence="3">The sequence shown here is derived from an EMBL/GenBank/DDBJ whole genome shotgun (WGS) entry which is preliminary data.</text>
</comment>
<dbReference type="PROSITE" id="PS51318">
    <property type="entry name" value="TAT"/>
    <property type="match status" value="1"/>
</dbReference>
<proteinExistence type="predicted"/>
<dbReference type="PANTHER" id="PTHR31157">
    <property type="entry name" value="SCP DOMAIN-CONTAINING PROTEIN"/>
    <property type="match status" value="1"/>
</dbReference>
<name>A0ABP8RW25_9PSEU</name>
<feature type="domain" description="SCP" evidence="2">
    <location>
        <begin position="121"/>
        <end position="232"/>
    </location>
</feature>
<keyword evidence="4" id="KW-1185">Reference proteome</keyword>
<dbReference type="Pfam" id="PF00188">
    <property type="entry name" value="CAP"/>
    <property type="match status" value="1"/>
</dbReference>
<sequence length="234" mass="23998">MIGPNARRRALPLLAALAAGALLAGLGVLAVLPASWSVALAGQSTPAQTADPVPIRVVAPSPTTRSPAPRPVPAPVAAPVAEAVAAVQAPTITPTSTTRPAPAPPTTDIPVATGPAARVVALTNVARERAGCDPLQPDDRVTAAAQAHSADMAARGYFAHDSLDGRDFSDRLRAAGYPEPGAENIAMGQETADDVVAAWLDSPGHRRNIEDCSLRTIGVGYDPDGAYWTQDFGR</sequence>
<evidence type="ECO:0000313" key="4">
    <source>
        <dbReference type="Proteomes" id="UP001501598"/>
    </source>
</evidence>
<dbReference type="RefSeq" id="WP_345421775.1">
    <property type="nucleotide sequence ID" value="NZ_BAABGT010000069.1"/>
</dbReference>